<dbReference type="PANTHER" id="PTHR23416:SF23">
    <property type="entry name" value="ACETYLTRANSFERASE C18B11.09C-RELATED"/>
    <property type="match status" value="1"/>
</dbReference>
<dbReference type="InterPro" id="IPR018357">
    <property type="entry name" value="Hexapep_transf_CS"/>
</dbReference>
<comment type="caution">
    <text evidence="5">The sequence shown here is derived from an EMBL/GenBank/DDBJ whole genome shotgun (WGS) entry which is preliminary data.</text>
</comment>
<protein>
    <submittedName>
        <fullName evidence="5">Acyltransferase</fullName>
    </submittedName>
</protein>
<comment type="similarity">
    <text evidence="1">Belongs to the transferase hexapeptide repeat family.</text>
</comment>
<dbReference type="Pfam" id="PF00132">
    <property type="entry name" value="Hexapep"/>
    <property type="match status" value="1"/>
</dbReference>
<keyword evidence="2 5" id="KW-0808">Transferase</keyword>
<keyword evidence="3" id="KW-0677">Repeat</keyword>
<evidence type="ECO:0000313" key="5">
    <source>
        <dbReference type="EMBL" id="HGY94999.1"/>
    </source>
</evidence>
<dbReference type="InterPro" id="IPR001451">
    <property type="entry name" value="Hexapep"/>
</dbReference>
<reference evidence="5" key="1">
    <citation type="journal article" date="2020" name="mSystems">
        <title>Genome- and Community-Level Interaction Insights into Carbon Utilization and Element Cycling Functions of Hydrothermarchaeota in Hydrothermal Sediment.</title>
        <authorList>
            <person name="Zhou Z."/>
            <person name="Liu Y."/>
            <person name="Xu W."/>
            <person name="Pan J."/>
            <person name="Luo Z.H."/>
            <person name="Li M."/>
        </authorList>
    </citation>
    <scope>NUCLEOTIDE SEQUENCE [LARGE SCALE GENOMIC DNA]</scope>
    <source>
        <strain evidence="5">SpSt-855</strain>
    </source>
</reference>
<evidence type="ECO:0000256" key="2">
    <source>
        <dbReference type="ARBA" id="ARBA00022679"/>
    </source>
</evidence>
<organism evidence="5">
    <name type="scientific">Acidobacterium capsulatum</name>
    <dbReference type="NCBI Taxonomy" id="33075"/>
    <lineage>
        <taxon>Bacteria</taxon>
        <taxon>Pseudomonadati</taxon>
        <taxon>Acidobacteriota</taxon>
        <taxon>Terriglobia</taxon>
        <taxon>Terriglobales</taxon>
        <taxon>Acidobacteriaceae</taxon>
        <taxon>Acidobacterium</taxon>
    </lineage>
</organism>
<accession>A0A7V4XTS1</accession>
<dbReference type="GO" id="GO:0005829">
    <property type="term" value="C:cytosol"/>
    <property type="evidence" value="ECO:0007669"/>
    <property type="project" value="TreeGrafter"/>
</dbReference>
<evidence type="ECO:0000256" key="4">
    <source>
        <dbReference type="ARBA" id="ARBA00023315"/>
    </source>
</evidence>
<dbReference type="SUPFAM" id="SSF51161">
    <property type="entry name" value="Trimeric LpxA-like enzymes"/>
    <property type="match status" value="1"/>
</dbReference>
<dbReference type="EMBL" id="DTKL01000062">
    <property type="protein sequence ID" value="HGY94999.1"/>
    <property type="molecule type" value="Genomic_DNA"/>
</dbReference>
<dbReference type="PANTHER" id="PTHR23416">
    <property type="entry name" value="SIALIC ACID SYNTHASE-RELATED"/>
    <property type="match status" value="1"/>
</dbReference>
<evidence type="ECO:0000256" key="3">
    <source>
        <dbReference type="ARBA" id="ARBA00022737"/>
    </source>
</evidence>
<gene>
    <name evidence="5" type="ORF">ENW50_10015</name>
</gene>
<proteinExistence type="inferred from homology"/>
<dbReference type="Gene3D" id="2.160.10.10">
    <property type="entry name" value="Hexapeptide repeat proteins"/>
    <property type="match status" value="1"/>
</dbReference>
<dbReference type="AlphaFoldDB" id="A0A7V4XTS1"/>
<dbReference type="CDD" id="cd04647">
    <property type="entry name" value="LbH_MAT_like"/>
    <property type="match status" value="1"/>
</dbReference>
<sequence>MKGTLSTILSAMLRGTHGMRRGSRRLWHHARLASQLRYPVPASVVIEGRAFVYGTGAIRIGERALLYPHLYLETQQQAEIILADDVVLSTGVHIAARVGIRVGRGTMIGEYTSLRDANHAREEGRTVRDSGYVTQPIVIGEDVWIGRGVIVLGGVTIGDRATIGANAVVTRDVPAEAVVAGVPARPLRG</sequence>
<dbReference type="InterPro" id="IPR011004">
    <property type="entry name" value="Trimer_LpxA-like_sf"/>
</dbReference>
<evidence type="ECO:0000256" key="1">
    <source>
        <dbReference type="ARBA" id="ARBA00007274"/>
    </source>
</evidence>
<dbReference type="PROSITE" id="PS00101">
    <property type="entry name" value="HEXAPEP_TRANSFERASES"/>
    <property type="match status" value="1"/>
</dbReference>
<dbReference type="GO" id="GO:0008374">
    <property type="term" value="F:O-acyltransferase activity"/>
    <property type="evidence" value="ECO:0007669"/>
    <property type="project" value="TreeGrafter"/>
</dbReference>
<keyword evidence="4 5" id="KW-0012">Acyltransferase</keyword>
<name>A0A7V4XTS1_9BACT</name>
<dbReference type="InterPro" id="IPR051159">
    <property type="entry name" value="Hexapeptide_acetyltransf"/>
</dbReference>